<dbReference type="AlphaFoldDB" id="A0AAW9RU58"/>
<dbReference type="SUPFAM" id="SSF53335">
    <property type="entry name" value="S-adenosyl-L-methionine-dependent methyltransferases"/>
    <property type="match status" value="1"/>
</dbReference>
<evidence type="ECO:0000313" key="1">
    <source>
        <dbReference type="EMBL" id="MEJ8571578.1"/>
    </source>
</evidence>
<dbReference type="Gene3D" id="3.40.50.150">
    <property type="entry name" value="Vaccinia Virus protein VP39"/>
    <property type="match status" value="1"/>
</dbReference>
<dbReference type="InterPro" id="IPR029063">
    <property type="entry name" value="SAM-dependent_MTases_sf"/>
</dbReference>
<proteinExistence type="predicted"/>
<dbReference type="RefSeq" id="WP_340329277.1">
    <property type="nucleotide sequence ID" value="NZ_JAZHOF010000003.1"/>
</dbReference>
<dbReference type="EC" id="2.1.1.-" evidence="1"/>
<sequence>MLERRDDPRFVAIAKPCEHALALLRQVKDRTSAPKVAEVGIGIGATSVELCRILDGDGEISFFDFAEKVDDLAADLTAHGFENFRTYGNTRRTFDSYCWALAKVLQDMRRAGEDGVFDFIYLDGCHMFHHDAPATVICKELVKPDGILLMDDYNWSIAISPTTRPSANPRITRHFTDEQIEVPHVALICELFLDHDPAFERLDIGYAETPHEHRRAFRKKPGA</sequence>
<comment type="caution">
    <text evidence="1">The sequence shown here is derived from an EMBL/GenBank/DDBJ whole genome shotgun (WGS) entry which is preliminary data.</text>
</comment>
<gene>
    <name evidence="1" type="ORF">V3328_08845</name>
</gene>
<dbReference type="EMBL" id="JAZHOF010000003">
    <property type="protein sequence ID" value="MEJ8571578.1"/>
    <property type="molecule type" value="Genomic_DNA"/>
</dbReference>
<organism evidence="1 2">
    <name type="scientific">Microbaculum marinum</name>
    <dbReference type="NCBI Taxonomy" id="1764581"/>
    <lineage>
        <taxon>Bacteria</taxon>
        <taxon>Pseudomonadati</taxon>
        <taxon>Pseudomonadota</taxon>
        <taxon>Alphaproteobacteria</taxon>
        <taxon>Hyphomicrobiales</taxon>
        <taxon>Tepidamorphaceae</taxon>
        <taxon>Microbaculum</taxon>
    </lineage>
</organism>
<protein>
    <submittedName>
        <fullName evidence="1">Class I SAM-dependent methyltransferase</fullName>
        <ecNumber evidence="1">2.1.1.-</ecNumber>
    </submittedName>
</protein>
<dbReference type="Pfam" id="PF13578">
    <property type="entry name" value="Methyltransf_24"/>
    <property type="match status" value="1"/>
</dbReference>
<dbReference type="Proteomes" id="UP001378188">
    <property type="component" value="Unassembled WGS sequence"/>
</dbReference>
<dbReference type="GO" id="GO:0008168">
    <property type="term" value="F:methyltransferase activity"/>
    <property type="evidence" value="ECO:0007669"/>
    <property type="project" value="UniProtKB-KW"/>
</dbReference>
<keyword evidence="1" id="KW-0808">Transferase</keyword>
<dbReference type="GO" id="GO:0032259">
    <property type="term" value="P:methylation"/>
    <property type="evidence" value="ECO:0007669"/>
    <property type="project" value="UniProtKB-KW"/>
</dbReference>
<reference evidence="1 2" key="1">
    <citation type="submission" date="2024-02" db="EMBL/GenBank/DDBJ databases">
        <title>Genome analysis and characterization of Microbaculum marinisediminis sp. nov., isolated from marine sediment.</title>
        <authorList>
            <person name="Du Z.-J."/>
            <person name="Ye Y.-Q."/>
            <person name="Zhang Z.-R."/>
            <person name="Yuan S.-M."/>
            <person name="Zhang X.-Y."/>
        </authorList>
    </citation>
    <scope>NUCLEOTIDE SEQUENCE [LARGE SCALE GENOMIC DNA]</scope>
    <source>
        <strain evidence="1 2">SDUM1044001</strain>
    </source>
</reference>
<accession>A0AAW9RU58</accession>
<name>A0AAW9RU58_9HYPH</name>
<evidence type="ECO:0000313" key="2">
    <source>
        <dbReference type="Proteomes" id="UP001378188"/>
    </source>
</evidence>
<keyword evidence="2" id="KW-1185">Reference proteome</keyword>
<keyword evidence="1" id="KW-0489">Methyltransferase</keyword>